<organism evidence="6 7">
    <name type="scientific">Streptomyces dengpaensis</name>
    <dbReference type="NCBI Taxonomy" id="2049881"/>
    <lineage>
        <taxon>Bacteria</taxon>
        <taxon>Bacillati</taxon>
        <taxon>Actinomycetota</taxon>
        <taxon>Actinomycetes</taxon>
        <taxon>Kitasatosporales</taxon>
        <taxon>Streptomycetaceae</taxon>
        <taxon>Streptomyces</taxon>
    </lineage>
</organism>
<dbReference type="SUPFAM" id="SSF46689">
    <property type="entry name" value="Homeodomain-like"/>
    <property type="match status" value="2"/>
</dbReference>
<keyword evidence="2" id="KW-0238">DNA-binding</keyword>
<evidence type="ECO:0000256" key="2">
    <source>
        <dbReference type="ARBA" id="ARBA00023125"/>
    </source>
</evidence>
<protein>
    <submittedName>
        <fullName evidence="6">AraC family transcriptional regulator</fullName>
    </submittedName>
</protein>
<proteinExistence type="predicted"/>
<dbReference type="PANTHER" id="PTHR46796:SF2">
    <property type="entry name" value="TRANSCRIPTIONAL REGULATORY PROTEIN"/>
    <property type="match status" value="1"/>
</dbReference>
<dbReference type="SMART" id="SM00342">
    <property type="entry name" value="HTH_ARAC"/>
    <property type="match status" value="1"/>
</dbReference>
<dbReference type="PANTHER" id="PTHR46796">
    <property type="entry name" value="HTH-TYPE TRANSCRIPTIONAL ACTIVATOR RHAS-RELATED"/>
    <property type="match status" value="1"/>
</dbReference>
<feature type="region of interest" description="Disordered" evidence="4">
    <location>
        <begin position="299"/>
        <end position="320"/>
    </location>
</feature>
<reference evidence="6 7" key="1">
    <citation type="submission" date="2018-02" db="EMBL/GenBank/DDBJ databases">
        <title>Complete genome sequence of Streptomyces dengpaensis, the producer of angucyclines.</title>
        <authorList>
            <person name="Yumei L."/>
        </authorList>
    </citation>
    <scope>NUCLEOTIDE SEQUENCE [LARGE SCALE GENOMIC DNA]</scope>
    <source>
        <strain evidence="6 7">XZHG99</strain>
    </source>
</reference>
<evidence type="ECO:0000313" key="7">
    <source>
        <dbReference type="Proteomes" id="UP000238413"/>
    </source>
</evidence>
<dbReference type="SUPFAM" id="SSF51215">
    <property type="entry name" value="Regulatory protein AraC"/>
    <property type="match status" value="1"/>
</dbReference>
<dbReference type="EMBL" id="CP026652">
    <property type="protein sequence ID" value="AVH56129.1"/>
    <property type="molecule type" value="Genomic_DNA"/>
</dbReference>
<dbReference type="PROSITE" id="PS01124">
    <property type="entry name" value="HTH_ARAC_FAMILY_2"/>
    <property type="match status" value="1"/>
</dbReference>
<dbReference type="Pfam" id="PF02311">
    <property type="entry name" value="AraC_binding"/>
    <property type="match status" value="1"/>
</dbReference>
<dbReference type="InterPro" id="IPR009057">
    <property type="entry name" value="Homeodomain-like_sf"/>
</dbReference>
<evidence type="ECO:0000256" key="3">
    <source>
        <dbReference type="ARBA" id="ARBA00023163"/>
    </source>
</evidence>
<sequence>MAAWAERARHWQYAELPGVDLLRASYVEKIFVRHTHENFVIAAIADGVEVFHHGGADQYVGPGALALVNPDTPHTGRAGVPEGWRYGAVYPSPELVAGIAAETTTIRGTPGFTSPVLDDPYAAGLVHQVLRATEEGNALAADTLLRVAVTRLLRLNGGPLPQRAVHTAGARIAARARAVLEERMAEPPTLERLAADLGTSPFALLRAFRDAYGMPPHTWLTDARVRRARHLLDAGSAPAEVAVAVGFTDQPHLHRHFTRIVGVPPGAYQRERRNVRERKNVQDGDQRLRLRSRAWQNRQLSQTYAVKKAENPTPPSSGTP</sequence>
<dbReference type="InterPro" id="IPR018060">
    <property type="entry name" value="HTH_AraC"/>
</dbReference>
<accession>A0ABN5HYS0</accession>
<dbReference type="InterPro" id="IPR003313">
    <property type="entry name" value="AraC-bd"/>
</dbReference>
<dbReference type="RefSeq" id="WP_099503981.1">
    <property type="nucleotide sequence ID" value="NZ_CP026652.1"/>
</dbReference>
<evidence type="ECO:0000259" key="5">
    <source>
        <dbReference type="PROSITE" id="PS01124"/>
    </source>
</evidence>
<dbReference type="Pfam" id="PF12833">
    <property type="entry name" value="HTH_18"/>
    <property type="match status" value="1"/>
</dbReference>
<name>A0ABN5HYS0_9ACTN</name>
<gene>
    <name evidence="6" type="ORF">C4B68_10495</name>
</gene>
<keyword evidence="1" id="KW-0805">Transcription regulation</keyword>
<evidence type="ECO:0000256" key="1">
    <source>
        <dbReference type="ARBA" id="ARBA00023015"/>
    </source>
</evidence>
<keyword evidence="7" id="KW-1185">Reference proteome</keyword>
<feature type="domain" description="HTH araC/xylS-type" evidence="5">
    <location>
        <begin position="174"/>
        <end position="271"/>
    </location>
</feature>
<evidence type="ECO:0000313" key="6">
    <source>
        <dbReference type="EMBL" id="AVH56129.1"/>
    </source>
</evidence>
<dbReference type="InterPro" id="IPR050204">
    <property type="entry name" value="AraC_XylS_family_regulators"/>
</dbReference>
<evidence type="ECO:0000256" key="4">
    <source>
        <dbReference type="SAM" id="MobiDB-lite"/>
    </source>
</evidence>
<dbReference type="Gene3D" id="1.10.10.60">
    <property type="entry name" value="Homeodomain-like"/>
    <property type="match status" value="2"/>
</dbReference>
<keyword evidence="3" id="KW-0804">Transcription</keyword>
<dbReference type="Proteomes" id="UP000238413">
    <property type="component" value="Chromosome"/>
</dbReference>
<dbReference type="InterPro" id="IPR037923">
    <property type="entry name" value="HTH-like"/>
</dbReference>